<name>A0A482W0B4_ASBVE</name>
<evidence type="ECO:0000256" key="6">
    <source>
        <dbReference type="SAM" id="MobiDB-lite"/>
    </source>
</evidence>
<feature type="region of interest" description="Disordered" evidence="6">
    <location>
        <begin position="211"/>
        <end position="238"/>
    </location>
</feature>
<evidence type="ECO:0000256" key="5">
    <source>
        <dbReference type="ARBA" id="ARBA00023242"/>
    </source>
</evidence>
<evidence type="ECO:0000256" key="3">
    <source>
        <dbReference type="ARBA" id="ARBA00023015"/>
    </source>
</evidence>
<comment type="caution">
    <text evidence="7">The sequence shown here is derived from an EMBL/GenBank/DDBJ whole genome shotgun (WGS) entry which is preliminary data.</text>
</comment>
<dbReference type="GO" id="GO:0003713">
    <property type="term" value="F:transcription coactivator activity"/>
    <property type="evidence" value="ECO:0007669"/>
    <property type="project" value="TreeGrafter"/>
</dbReference>
<evidence type="ECO:0000256" key="2">
    <source>
        <dbReference type="ARBA" id="ARBA00007646"/>
    </source>
</evidence>
<dbReference type="GO" id="GO:0016251">
    <property type="term" value="F:RNA polymerase II general transcription initiation factor activity"/>
    <property type="evidence" value="ECO:0007669"/>
    <property type="project" value="TreeGrafter"/>
</dbReference>
<dbReference type="GO" id="GO:0046982">
    <property type="term" value="F:protein heterodimerization activity"/>
    <property type="evidence" value="ECO:0007669"/>
    <property type="project" value="InterPro"/>
</dbReference>
<dbReference type="InterPro" id="IPR051431">
    <property type="entry name" value="TFIID_subunit_9"/>
</dbReference>
<evidence type="ECO:0000256" key="4">
    <source>
        <dbReference type="ARBA" id="ARBA00023163"/>
    </source>
</evidence>
<evidence type="ECO:0000256" key="1">
    <source>
        <dbReference type="ARBA" id="ARBA00004123"/>
    </source>
</evidence>
<keyword evidence="3" id="KW-0805">Transcription regulation</keyword>
<proteinExistence type="inferred from homology"/>
<evidence type="ECO:0000313" key="8">
    <source>
        <dbReference type="Proteomes" id="UP000292052"/>
    </source>
</evidence>
<dbReference type="GO" id="GO:0000124">
    <property type="term" value="C:SAGA complex"/>
    <property type="evidence" value="ECO:0007669"/>
    <property type="project" value="TreeGrafter"/>
</dbReference>
<dbReference type="Gene3D" id="1.10.20.10">
    <property type="entry name" value="Histone, subunit A"/>
    <property type="match status" value="1"/>
</dbReference>
<dbReference type="InterPro" id="IPR003162">
    <property type="entry name" value="TFIID-31"/>
</dbReference>
<sequence length="238" mass="26565">MSDKEKTQPSQPKNIPKDGQVIMSIMKEMGIIDYEPKTIVQLTEFVYRYATSILEEARMYANNSKKKFLDVDDVRLALQLTSESTFTTPPPREVVLECANIKNYTPLPLVKPHCGLRLPPDRHCLSSCNYALKSWNQKKSKANYGNTGTNAGTKITTKPNVSYVKRTPIGVAKQSVTIPKPLTKITSNVAVQQKTTLKPKIQITSHNVHIASSSSTNGGTAMEIENSLKRKREDENDI</sequence>
<keyword evidence="8" id="KW-1185">Reference proteome</keyword>
<dbReference type="FunFam" id="1.10.20.10:FF:000018">
    <property type="entry name" value="Transcription initiation factor TFIID subunit 9"/>
    <property type="match status" value="1"/>
</dbReference>
<dbReference type="InterPro" id="IPR009072">
    <property type="entry name" value="Histone-fold"/>
</dbReference>
<dbReference type="EMBL" id="QDEB01043203">
    <property type="protein sequence ID" value="RZC38456.1"/>
    <property type="molecule type" value="Genomic_DNA"/>
</dbReference>
<comment type="similarity">
    <text evidence="2">Belongs to the TAF9 family.</text>
</comment>
<dbReference type="PANTHER" id="PTHR48068:SF4">
    <property type="entry name" value="TATA-BOX BINDING PROTEIN ASSOCIATED FACTOR 9"/>
    <property type="match status" value="1"/>
</dbReference>
<dbReference type="STRING" id="1661398.A0A482W0B4"/>
<protein>
    <submittedName>
        <fullName evidence="7">TFIID-31kDa and/or Histone domain containing protein</fullName>
    </submittedName>
</protein>
<dbReference type="Pfam" id="PF02291">
    <property type="entry name" value="TFIID-31kDa"/>
    <property type="match status" value="1"/>
</dbReference>
<keyword evidence="4" id="KW-0804">Transcription</keyword>
<organism evidence="7 8">
    <name type="scientific">Asbolus verrucosus</name>
    <name type="common">Desert ironclad beetle</name>
    <dbReference type="NCBI Taxonomy" id="1661398"/>
    <lineage>
        <taxon>Eukaryota</taxon>
        <taxon>Metazoa</taxon>
        <taxon>Ecdysozoa</taxon>
        <taxon>Arthropoda</taxon>
        <taxon>Hexapoda</taxon>
        <taxon>Insecta</taxon>
        <taxon>Pterygota</taxon>
        <taxon>Neoptera</taxon>
        <taxon>Endopterygota</taxon>
        <taxon>Coleoptera</taxon>
        <taxon>Polyphaga</taxon>
        <taxon>Cucujiformia</taxon>
        <taxon>Tenebrionidae</taxon>
        <taxon>Pimeliinae</taxon>
        <taxon>Asbolus</taxon>
    </lineage>
</organism>
<dbReference type="OrthoDB" id="341924at2759"/>
<comment type="subcellular location">
    <subcellularLocation>
        <location evidence="1">Nucleus</location>
    </subcellularLocation>
</comment>
<dbReference type="PANTHER" id="PTHR48068">
    <property type="entry name" value="TAF9 RNA POLYMERASE II, TATA BOX-BINDING PROTEIN (TBP)-ASSOCIATED FACTOR"/>
    <property type="match status" value="1"/>
</dbReference>
<dbReference type="Proteomes" id="UP000292052">
    <property type="component" value="Unassembled WGS sequence"/>
</dbReference>
<dbReference type="CDD" id="cd07979">
    <property type="entry name" value="HFD_TAF9"/>
    <property type="match status" value="1"/>
</dbReference>
<accession>A0A482W0B4</accession>
<dbReference type="AlphaFoldDB" id="A0A482W0B4"/>
<reference evidence="7 8" key="1">
    <citation type="submission" date="2017-03" db="EMBL/GenBank/DDBJ databases">
        <title>Genome of the blue death feigning beetle - Asbolus verrucosus.</title>
        <authorList>
            <person name="Rider S.D."/>
        </authorList>
    </citation>
    <scope>NUCLEOTIDE SEQUENCE [LARGE SCALE GENOMIC DNA]</scope>
    <source>
        <strain evidence="7">Butters</strain>
        <tissue evidence="7">Head and leg muscle</tissue>
    </source>
</reference>
<dbReference type="GO" id="GO:0051123">
    <property type="term" value="P:RNA polymerase II preinitiation complex assembly"/>
    <property type="evidence" value="ECO:0007669"/>
    <property type="project" value="TreeGrafter"/>
</dbReference>
<feature type="compositionally biased region" description="Basic and acidic residues" evidence="6">
    <location>
        <begin position="226"/>
        <end position="238"/>
    </location>
</feature>
<evidence type="ECO:0000313" key="7">
    <source>
        <dbReference type="EMBL" id="RZC38456.1"/>
    </source>
</evidence>
<dbReference type="SUPFAM" id="SSF47113">
    <property type="entry name" value="Histone-fold"/>
    <property type="match status" value="1"/>
</dbReference>
<keyword evidence="5" id="KW-0539">Nucleus</keyword>
<gene>
    <name evidence="7" type="ORF">BDFB_008770</name>
</gene>
<dbReference type="GO" id="GO:0005669">
    <property type="term" value="C:transcription factor TFIID complex"/>
    <property type="evidence" value="ECO:0007669"/>
    <property type="project" value="TreeGrafter"/>
</dbReference>